<evidence type="ECO:0000313" key="2">
    <source>
        <dbReference type="EMBL" id="KAJ9129621.1"/>
    </source>
</evidence>
<comment type="caution">
    <text evidence="2">The sequence shown here is derived from an EMBL/GenBank/DDBJ whole genome shotgun (WGS) entry which is preliminary data.</text>
</comment>
<dbReference type="Gene3D" id="2.60.130.10">
    <property type="entry name" value="Aromatic compound dioxygenase"/>
    <property type="match status" value="1"/>
</dbReference>
<name>A0AA38VFT5_9PEZI</name>
<reference evidence="2" key="1">
    <citation type="submission" date="2022-07" db="EMBL/GenBank/DDBJ databases">
        <title>Fungi with potential for degradation of polypropylene.</title>
        <authorList>
            <person name="Gostincar C."/>
        </authorList>
    </citation>
    <scope>NUCLEOTIDE SEQUENCE</scope>
    <source>
        <strain evidence="2">EXF-13308</strain>
    </source>
</reference>
<dbReference type="EMBL" id="JANBVO010000158">
    <property type="protein sequence ID" value="KAJ9129621.1"/>
    <property type="molecule type" value="Genomic_DNA"/>
</dbReference>
<evidence type="ECO:0000313" key="3">
    <source>
        <dbReference type="Proteomes" id="UP001174694"/>
    </source>
</evidence>
<organism evidence="2 3">
    <name type="scientific">Pleurostoma richardsiae</name>
    <dbReference type="NCBI Taxonomy" id="41990"/>
    <lineage>
        <taxon>Eukaryota</taxon>
        <taxon>Fungi</taxon>
        <taxon>Dikarya</taxon>
        <taxon>Ascomycota</taxon>
        <taxon>Pezizomycotina</taxon>
        <taxon>Sordariomycetes</taxon>
        <taxon>Sordariomycetidae</taxon>
        <taxon>Calosphaeriales</taxon>
        <taxon>Pleurostomataceae</taxon>
        <taxon>Pleurostoma</taxon>
    </lineage>
</organism>
<accession>A0AA38VFT5</accession>
<dbReference type="AlphaFoldDB" id="A0AA38VFT5"/>
<dbReference type="CDD" id="cd03457">
    <property type="entry name" value="intradiol_dioxygenase_like"/>
    <property type="match status" value="1"/>
</dbReference>
<keyword evidence="3" id="KW-1185">Reference proteome</keyword>
<dbReference type="PANTHER" id="PTHR34315:SF1">
    <property type="entry name" value="INTRADIOL RING-CLEAVAGE DIOXYGENASES DOMAIN-CONTAINING PROTEIN-RELATED"/>
    <property type="match status" value="1"/>
</dbReference>
<dbReference type="GO" id="GO:0016702">
    <property type="term" value="F:oxidoreductase activity, acting on single donors with incorporation of molecular oxygen, incorporation of two atoms of oxygen"/>
    <property type="evidence" value="ECO:0007669"/>
    <property type="project" value="InterPro"/>
</dbReference>
<gene>
    <name evidence="2" type="ORF">NKR23_g12497</name>
</gene>
<dbReference type="InterPro" id="IPR015889">
    <property type="entry name" value="Intradiol_dOase_core"/>
</dbReference>
<keyword evidence="2" id="KW-0223">Dioxygenase</keyword>
<protein>
    <submittedName>
        <fullName evidence="2">Extracellular dioxygenase</fullName>
    </submittedName>
</protein>
<dbReference type="PANTHER" id="PTHR34315">
    <property type="match status" value="1"/>
</dbReference>
<proteinExistence type="predicted"/>
<feature type="domain" description="Intradiol ring-cleavage dioxygenases" evidence="1">
    <location>
        <begin position="93"/>
        <end position="186"/>
    </location>
</feature>
<dbReference type="GO" id="GO:0008199">
    <property type="term" value="F:ferric iron binding"/>
    <property type="evidence" value="ECO:0007669"/>
    <property type="project" value="InterPro"/>
</dbReference>
<keyword evidence="2" id="KW-0560">Oxidoreductase</keyword>
<dbReference type="InterPro" id="IPR000627">
    <property type="entry name" value="Intradiol_dOase_C"/>
</dbReference>
<dbReference type="Proteomes" id="UP001174694">
    <property type="component" value="Unassembled WGS sequence"/>
</dbReference>
<dbReference type="SUPFAM" id="SSF49482">
    <property type="entry name" value="Aromatic compound dioxygenase"/>
    <property type="match status" value="1"/>
</dbReference>
<evidence type="ECO:0000259" key="1">
    <source>
        <dbReference type="Pfam" id="PF00775"/>
    </source>
</evidence>
<dbReference type="Pfam" id="PF00775">
    <property type="entry name" value="Dioxygenase_C"/>
    <property type="match status" value="1"/>
</dbReference>
<sequence>MLNLKYLKARGHEERAIGRRTVLAEQLRAKRSIQGSSYLKARDLNSVLATDHESNMTITAETDPAVLFASENSTCVLTPEVTQGPYWVSGEYVRQNVTEDQEGVALTLDIQVIDTNTCEPIPDVYLEMWHCNSTGIYSGIVASGNGNDNDTSNINATFLRGIQPSDSEGVLTFDSIFPGHYTSRTTHIHVLAHINATVYPNNTIQGGTIAHVGQVFFDQDLIDEVETTYPYTTNTQEVTTNADDYILVEEADTVDPVVEYVFLGNDVSDGILAWISFALNASASYDVGAAAVLGEDGGHKTNFTYTP</sequence>